<dbReference type="Proteomes" id="UP000009881">
    <property type="component" value="Unassembled WGS sequence"/>
</dbReference>
<dbReference type="eggNOG" id="COG0220">
    <property type="taxonomic scope" value="Bacteria"/>
</dbReference>
<proteinExistence type="predicted"/>
<gene>
    <name evidence="1" type="ORF">C882_1719</name>
</gene>
<evidence type="ECO:0000313" key="2">
    <source>
        <dbReference type="Proteomes" id="UP000009881"/>
    </source>
</evidence>
<reference evidence="1 2" key="1">
    <citation type="journal article" date="2013" name="Genome Announc.">
        <title>Draft Genome Sequence of an Alphaproteobacterium, Caenispirillum salinarum AK4(T), Isolated from a Solar Saltern.</title>
        <authorList>
            <person name="Khatri I."/>
            <person name="Singh A."/>
            <person name="Korpole S."/>
            <person name="Pinnaka A.K."/>
            <person name="Subramanian S."/>
        </authorList>
    </citation>
    <scope>NUCLEOTIDE SEQUENCE [LARGE SCALE GENOMIC DNA]</scope>
    <source>
        <strain evidence="1 2">AK4</strain>
    </source>
</reference>
<dbReference type="EMBL" id="ANHY01000002">
    <property type="protein sequence ID" value="EKV32881.1"/>
    <property type="molecule type" value="Genomic_DNA"/>
</dbReference>
<dbReference type="SUPFAM" id="SSF53335">
    <property type="entry name" value="S-adenosyl-L-methionine-dependent methyltransferases"/>
    <property type="match status" value="1"/>
</dbReference>
<dbReference type="OrthoDB" id="9800454at2"/>
<dbReference type="InterPro" id="IPR029063">
    <property type="entry name" value="SAM-dependent_MTases_sf"/>
</dbReference>
<keyword evidence="2" id="KW-1185">Reference proteome</keyword>
<protein>
    <submittedName>
        <fullName evidence="1">SAM (And some other nucleotide) binding protein</fullName>
    </submittedName>
</protein>
<name>K9HXG9_9PROT</name>
<sequence length="215" mass="23937">MNQPETPETGEDRIARIQWLYTLAVKRHGCAPKGVGWRDRAGQLLRFAQLVRLMEGEPHGASVTVNDLGCGYGALFPFLLTQKAVRVRGYVGYDMTRAMVAQARSAIRDHRARFLLSDRATVMADYGFASGTFNVLAGGDADAWRAEVIAQLKAFAAMNRKGFAFNMLGLDHPRRDQLMFYTAPDAFRDAFEAAGMEATVLDGYMPGDWTMLVRY</sequence>
<comment type="caution">
    <text evidence="1">The sequence shown here is derived from an EMBL/GenBank/DDBJ whole genome shotgun (WGS) entry which is preliminary data.</text>
</comment>
<organism evidence="1 2">
    <name type="scientific">Caenispirillum salinarum AK4</name>
    <dbReference type="NCBI Taxonomy" id="1238182"/>
    <lineage>
        <taxon>Bacteria</taxon>
        <taxon>Pseudomonadati</taxon>
        <taxon>Pseudomonadota</taxon>
        <taxon>Alphaproteobacteria</taxon>
        <taxon>Rhodospirillales</taxon>
        <taxon>Novispirillaceae</taxon>
        <taxon>Caenispirillum</taxon>
    </lineage>
</organism>
<dbReference type="AlphaFoldDB" id="K9HXG9"/>
<dbReference type="STRING" id="1238182.C882_1719"/>
<evidence type="ECO:0000313" key="1">
    <source>
        <dbReference type="EMBL" id="EKV32881.1"/>
    </source>
</evidence>
<dbReference type="RefSeq" id="WP_009538708.1">
    <property type="nucleotide sequence ID" value="NZ_ANHY01000002.1"/>
</dbReference>
<dbReference type="Gene3D" id="3.40.50.150">
    <property type="entry name" value="Vaccinia Virus protein VP39"/>
    <property type="match status" value="1"/>
</dbReference>
<accession>K9HXG9</accession>